<dbReference type="SUPFAM" id="SSF56219">
    <property type="entry name" value="DNase I-like"/>
    <property type="match status" value="1"/>
</dbReference>
<sequence length="290" mass="32215">MKVWAIFTFLIIYCASNAFAAINDRRVVTWNLQGASASTESKWNVNIRNVLLGNQDGGSAPNSRRIDVMTIQEAGSLPDSITVNPPLPLDGRLVNPDGVVAPINEYLWNLGTRARPINYYVYFSRVDTGANRVNLAIISRDRADQVLLLRPRAWSGARPILGIRLGSDYYFGVHSLSNGGSDSGAIVARVWEYFNENQIADQWLISGDFNRNPDSLRGLLQRNYPQEYRNVTFQNQDRPTQRSGGNLDYGVAGQINNPSGGPNFNCNLFTPSLMGQLASDHSPVLLWPKK</sequence>
<dbReference type="CDD" id="cd09081">
    <property type="entry name" value="CdtB"/>
    <property type="match status" value="1"/>
</dbReference>
<dbReference type="Gene3D" id="3.60.10.10">
    <property type="entry name" value="Endonuclease/exonuclease/phosphatase"/>
    <property type="match status" value="1"/>
</dbReference>
<dbReference type="NCBIfam" id="NF011787">
    <property type="entry name" value="PRK15251.1"/>
    <property type="match status" value="1"/>
</dbReference>
<feature type="chain" id="PRO_5045923692" evidence="1">
    <location>
        <begin position="21"/>
        <end position="290"/>
    </location>
</feature>
<dbReference type="InterPro" id="IPR003539">
    <property type="entry name" value="CD_toxinB"/>
</dbReference>
<dbReference type="InterPro" id="IPR036691">
    <property type="entry name" value="Endo/exonu/phosph_ase_sf"/>
</dbReference>
<gene>
    <name evidence="2" type="ORF">VSR33_31580</name>
</gene>
<dbReference type="EMBL" id="JAYMRW010000018">
    <property type="protein sequence ID" value="MEM5452003.1"/>
    <property type="molecule type" value="Genomic_DNA"/>
</dbReference>
<keyword evidence="1" id="KW-0732">Signal</keyword>
<organism evidence="2 3">
    <name type="scientific">Paraburkholderia guartelaensis</name>
    <dbReference type="NCBI Taxonomy" id="2546446"/>
    <lineage>
        <taxon>Bacteria</taxon>
        <taxon>Pseudomonadati</taxon>
        <taxon>Pseudomonadota</taxon>
        <taxon>Betaproteobacteria</taxon>
        <taxon>Burkholderiales</taxon>
        <taxon>Burkholderiaceae</taxon>
        <taxon>Paraburkholderia</taxon>
    </lineage>
</organism>
<dbReference type="Proteomes" id="UP001390669">
    <property type="component" value="Unassembled WGS sequence"/>
</dbReference>
<feature type="signal peptide" evidence="1">
    <location>
        <begin position="1"/>
        <end position="20"/>
    </location>
</feature>
<accession>A0ABU9SKX4</accession>
<evidence type="ECO:0000256" key="1">
    <source>
        <dbReference type="SAM" id="SignalP"/>
    </source>
</evidence>
<dbReference type="RefSeq" id="WP_406953885.1">
    <property type="nucleotide sequence ID" value="NZ_JAYMRW010000018.1"/>
</dbReference>
<dbReference type="PRINTS" id="PR01388">
    <property type="entry name" value="CDTOXINB"/>
</dbReference>
<evidence type="ECO:0000313" key="2">
    <source>
        <dbReference type="EMBL" id="MEM5452003.1"/>
    </source>
</evidence>
<evidence type="ECO:0000313" key="3">
    <source>
        <dbReference type="Proteomes" id="UP001390669"/>
    </source>
</evidence>
<proteinExistence type="predicted"/>
<keyword evidence="3" id="KW-1185">Reference proteome</keyword>
<protein>
    <submittedName>
        <fullName evidence="2">Cytolethal distending toxin subunit B family protein</fullName>
    </submittedName>
</protein>
<comment type="caution">
    <text evidence="2">The sequence shown here is derived from an EMBL/GenBank/DDBJ whole genome shotgun (WGS) entry which is preliminary data.</text>
</comment>
<reference evidence="2 3" key="1">
    <citation type="submission" date="2024-01" db="EMBL/GenBank/DDBJ databases">
        <title>The diversity of rhizobia nodulating Mimosa spp. in eleven states of Brazil covering several biomes is determined by host plant, location, and edaphic factors.</title>
        <authorList>
            <person name="Rouws L."/>
            <person name="Barauna A."/>
            <person name="Beukes C."/>
            <person name="De Faria S.M."/>
            <person name="Gross E."/>
            <person name="Dos Reis Junior F.B."/>
            <person name="Simon M."/>
            <person name="Maluk M."/>
            <person name="Odee D.W."/>
            <person name="Kenicer G."/>
            <person name="Young J.P.W."/>
            <person name="Reis V.M."/>
            <person name="Zilli J."/>
            <person name="James E.K."/>
        </authorList>
    </citation>
    <scope>NUCLEOTIDE SEQUENCE [LARGE SCALE GENOMIC DNA]</scope>
    <source>
        <strain evidence="2 3">JPY164</strain>
    </source>
</reference>
<name>A0ABU9SKX4_9BURK</name>